<protein>
    <submittedName>
        <fullName evidence="2">Dihydrofolate reductase</fullName>
    </submittedName>
</protein>
<dbReference type="Proteomes" id="UP000199504">
    <property type="component" value="Unassembled WGS sequence"/>
</dbReference>
<dbReference type="SUPFAM" id="SSF53597">
    <property type="entry name" value="Dihydrofolate reductase-like"/>
    <property type="match status" value="1"/>
</dbReference>
<evidence type="ECO:0000259" key="1">
    <source>
        <dbReference type="Pfam" id="PF01872"/>
    </source>
</evidence>
<dbReference type="PANTHER" id="PTHR38011">
    <property type="entry name" value="DIHYDROFOLATE REDUCTASE FAMILY PROTEIN (AFU_ORTHOLOGUE AFUA_8G06820)"/>
    <property type="match status" value="1"/>
</dbReference>
<dbReference type="STRING" id="262898.GA0070564_10532"/>
<dbReference type="OrthoDB" id="7949219at2"/>
<dbReference type="InterPro" id="IPR002734">
    <property type="entry name" value="RibDG_C"/>
</dbReference>
<evidence type="ECO:0000313" key="3">
    <source>
        <dbReference type="Proteomes" id="UP000199504"/>
    </source>
</evidence>
<accession>A0A1C4Z3G8</accession>
<proteinExistence type="predicted"/>
<dbReference type="PANTHER" id="PTHR38011:SF11">
    <property type="entry name" value="2,5-DIAMINO-6-RIBOSYLAMINO-4(3H)-PYRIMIDINONE 5'-PHOSPHATE REDUCTASE"/>
    <property type="match status" value="1"/>
</dbReference>
<dbReference type="AlphaFoldDB" id="A0A1C4Z3G8"/>
<dbReference type="Gene3D" id="3.40.430.10">
    <property type="entry name" value="Dihydrofolate Reductase, subunit A"/>
    <property type="match status" value="1"/>
</dbReference>
<dbReference type="RefSeq" id="WP_091609736.1">
    <property type="nucleotide sequence ID" value="NZ_FMCX01000005.1"/>
</dbReference>
<dbReference type="InterPro" id="IPR050765">
    <property type="entry name" value="Riboflavin_Biosynth_HTPR"/>
</dbReference>
<dbReference type="InterPro" id="IPR024072">
    <property type="entry name" value="DHFR-like_dom_sf"/>
</dbReference>
<dbReference type="EMBL" id="FMCX01000005">
    <property type="protein sequence ID" value="SCF27456.1"/>
    <property type="molecule type" value="Genomic_DNA"/>
</dbReference>
<evidence type="ECO:0000313" key="2">
    <source>
        <dbReference type="EMBL" id="SCF27456.1"/>
    </source>
</evidence>
<dbReference type="Pfam" id="PF01872">
    <property type="entry name" value="RibD_C"/>
    <property type="match status" value="1"/>
</dbReference>
<organism evidence="2 3">
    <name type="scientific">Micromonospora mirobrigensis</name>
    <dbReference type="NCBI Taxonomy" id="262898"/>
    <lineage>
        <taxon>Bacteria</taxon>
        <taxon>Bacillati</taxon>
        <taxon>Actinomycetota</taxon>
        <taxon>Actinomycetes</taxon>
        <taxon>Micromonosporales</taxon>
        <taxon>Micromonosporaceae</taxon>
        <taxon>Micromonospora</taxon>
    </lineage>
</organism>
<gene>
    <name evidence="2" type="ORF">GA0070564_10532</name>
</gene>
<keyword evidence="3" id="KW-1185">Reference proteome</keyword>
<sequence>MAKLIYVTNVSIDGYIEDEKGVFAFFPLDDEVFAFTTDLLRPVGTFLYGRRLYEMMAVWETDAALAAQSDLMATFADVWKSADKIVYSTTLTSVSTAATRLERRFDPAAVEHLKATADGDITIGGADLAAQAMRAGLVDECQLIVWPTAVGGGKPGLPTGVRTDFELLDQRRFGNGVICLSYRPLGR</sequence>
<dbReference type="GO" id="GO:0009231">
    <property type="term" value="P:riboflavin biosynthetic process"/>
    <property type="evidence" value="ECO:0007669"/>
    <property type="project" value="InterPro"/>
</dbReference>
<reference evidence="3" key="1">
    <citation type="submission" date="2016-06" db="EMBL/GenBank/DDBJ databases">
        <authorList>
            <person name="Varghese N."/>
            <person name="Submissions Spin"/>
        </authorList>
    </citation>
    <scope>NUCLEOTIDE SEQUENCE [LARGE SCALE GENOMIC DNA]</scope>
    <source>
        <strain evidence="3">DSM 44830</strain>
    </source>
</reference>
<dbReference type="GO" id="GO:0008703">
    <property type="term" value="F:5-amino-6-(5-phosphoribosylamino)uracil reductase activity"/>
    <property type="evidence" value="ECO:0007669"/>
    <property type="project" value="InterPro"/>
</dbReference>
<name>A0A1C4Z3G8_9ACTN</name>
<feature type="domain" description="Bacterial bifunctional deaminase-reductase C-terminal" evidence="1">
    <location>
        <begin position="3"/>
        <end position="178"/>
    </location>
</feature>